<evidence type="ECO:0000256" key="1">
    <source>
        <dbReference type="ARBA" id="ARBA00023015"/>
    </source>
</evidence>
<dbReference type="KEGG" id="tro:trd_A0077"/>
<keyword evidence="5" id="KW-0614">Plasmid</keyword>
<keyword evidence="1" id="KW-0805">Transcription regulation</keyword>
<dbReference type="HOGENOM" id="CLU_017584_5_5_0"/>
<dbReference type="InterPro" id="IPR000524">
    <property type="entry name" value="Tscrpt_reg_HTH_GntR"/>
</dbReference>
<dbReference type="InterPro" id="IPR008920">
    <property type="entry name" value="TF_FadR/GntR_C"/>
</dbReference>
<accession>B9L5F0</accession>
<evidence type="ECO:0000313" key="6">
    <source>
        <dbReference type="Proteomes" id="UP000000447"/>
    </source>
</evidence>
<dbReference type="SMART" id="SM00895">
    <property type="entry name" value="FCD"/>
    <property type="match status" value="1"/>
</dbReference>
<dbReference type="GO" id="GO:0003700">
    <property type="term" value="F:DNA-binding transcription factor activity"/>
    <property type="evidence" value="ECO:0007669"/>
    <property type="project" value="InterPro"/>
</dbReference>
<organism evidence="5 6">
    <name type="scientific">Thermomicrobium roseum (strain ATCC 27502 / DSM 5159 / P-2)</name>
    <dbReference type="NCBI Taxonomy" id="309801"/>
    <lineage>
        <taxon>Bacteria</taxon>
        <taxon>Pseudomonadati</taxon>
        <taxon>Thermomicrobiota</taxon>
        <taxon>Thermomicrobia</taxon>
        <taxon>Thermomicrobiales</taxon>
        <taxon>Thermomicrobiaceae</taxon>
        <taxon>Thermomicrobium</taxon>
    </lineage>
</organism>
<dbReference type="SUPFAM" id="SSF48008">
    <property type="entry name" value="GntR ligand-binding domain-like"/>
    <property type="match status" value="1"/>
</dbReference>
<proteinExistence type="predicted"/>
<dbReference type="Pfam" id="PF07729">
    <property type="entry name" value="FCD"/>
    <property type="match status" value="1"/>
</dbReference>
<dbReference type="SUPFAM" id="SSF46785">
    <property type="entry name" value="Winged helix' DNA-binding domain"/>
    <property type="match status" value="1"/>
</dbReference>
<dbReference type="OrthoDB" id="9781630at2"/>
<evidence type="ECO:0000313" key="5">
    <source>
        <dbReference type="EMBL" id="ACM06915.1"/>
    </source>
</evidence>
<dbReference type="RefSeq" id="WP_012642902.1">
    <property type="nucleotide sequence ID" value="NC_011961.1"/>
</dbReference>
<geneLocation type="plasmid" evidence="6">
    <name>Tros</name>
</geneLocation>
<gene>
    <name evidence="5" type="ordered locus">trd_A0077</name>
</gene>
<sequence length="237" mass="27034">MSQRQITRPDRSLPRPIVRRVLREEIKEYLIDAILRGQLRPGDRIIETRIAQDLGVSQTPVREALRDLELLGFVTSEPFRGTRVRAFTHEELVQIYPIRAAIEGVAARAAATRITTEQLLALEEQIDRMREASELGDEGTAIEADIAFHRIIVEASGNRLLEQFWTSLSLATTTFLTFSIHRRAIEGLAARHEPILEALRARDPDRAEAAMRRHIEEPGRWVYEALSREDPEPQQSS</sequence>
<protein>
    <submittedName>
        <fullName evidence="5">Transcriptional Regulator, GntR family</fullName>
    </submittedName>
</protein>
<keyword evidence="3" id="KW-0804">Transcription</keyword>
<evidence type="ECO:0000256" key="3">
    <source>
        <dbReference type="ARBA" id="ARBA00023163"/>
    </source>
</evidence>
<dbReference type="GO" id="GO:0003677">
    <property type="term" value="F:DNA binding"/>
    <property type="evidence" value="ECO:0007669"/>
    <property type="project" value="UniProtKB-KW"/>
</dbReference>
<dbReference type="InterPro" id="IPR036390">
    <property type="entry name" value="WH_DNA-bd_sf"/>
</dbReference>
<dbReference type="EMBL" id="CP001276">
    <property type="protein sequence ID" value="ACM06915.1"/>
    <property type="molecule type" value="Genomic_DNA"/>
</dbReference>
<dbReference type="PROSITE" id="PS50949">
    <property type="entry name" value="HTH_GNTR"/>
    <property type="match status" value="1"/>
</dbReference>
<evidence type="ECO:0000256" key="2">
    <source>
        <dbReference type="ARBA" id="ARBA00023125"/>
    </source>
</evidence>
<dbReference type="Proteomes" id="UP000000447">
    <property type="component" value="Plasmid unnamed"/>
</dbReference>
<dbReference type="InterPro" id="IPR011711">
    <property type="entry name" value="GntR_C"/>
</dbReference>
<dbReference type="SMART" id="SM00345">
    <property type="entry name" value="HTH_GNTR"/>
    <property type="match status" value="1"/>
</dbReference>
<dbReference type="Gene3D" id="1.10.10.10">
    <property type="entry name" value="Winged helix-like DNA-binding domain superfamily/Winged helix DNA-binding domain"/>
    <property type="match status" value="1"/>
</dbReference>
<dbReference type="InterPro" id="IPR036388">
    <property type="entry name" value="WH-like_DNA-bd_sf"/>
</dbReference>
<dbReference type="PANTHER" id="PTHR43537">
    <property type="entry name" value="TRANSCRIPTIONAL REGULATOR, GNTR FAMILY"/>
    <property type="match status" value="1"/>
</dbReference>
<name>B9L5F0_THERP</name>
<feature type="domain" description="HTH gntR-type" evidence="4">
    <location>
        <begin position="20"/>
        <end position="87"/>
    </location>
</feature>
<dbReference type="CDD" id="cd07377">
    <property type="entry name" value="WHTH_GntR"/>
    <property type="match status" value="1"/>
</dbReference>
<dbReference type="AlphaFoldDB" id="B9L5F0"/>
<keyword evidence="6" id="KW-1185">Reference proteome</keyword>
<reference evidence="5 6" key="1">
    <citation type="journal article" date="2009" name="PLoS ONE">
        <title>Complete genome sequence of the aerobic CO-oxidizing thermophile Thermomicrobium roseum.</title>
        <authorList>
            <person name="Wu D."/>
            <person name="Raymond J."/>
            <person name="Wu M."/>
            <person name="Chatterji S."/>
            <person name="Ren Q."/>
            <person name="Graham J.E."/>
            <person name="Bryant D.A."/>
            <person name="Robb F."/>
            <person name="Colman A."/>
            <person name="Tallon L.J."/>
            <person name="Badger J.H."/>
            <person name="Madupu R."/>
            <person name="Ward N.L."/>
            <person name="Eisen J.A."/>
        </authorList>
    </citation>
    <scope>NUCLEOTIDE SEQUENCE [LARGE SCALE GENOMIC DNA]</scope>
    <source>
        <strain evidence="6">ATCC 27502 / DSM 5159 / P-2</strain>
        <plasmid evidence="5">unnamed</plasmid>
    </source>
</reference>
<evidence type="ECO:0000259" key="4">
    <source>
        <dbReference type="PROSITE" id="PS50949"/>
    </source>
</evidence>
<keyword evidence="2" id="KW-0238">DNA-binding</keyword>
<dbReference type="Pfam" id="PF00392">
    <property type="entry name" value="GntR"/>
    <property type="match status" value="1"/>
</dbReference>
<dbReference type="Gene3D" id="1.20.120.530">
    <property type="entry name" value="GntR ligand-binding domain-like"/>
    <property type="match status" value="1"/>
</dbReference>
<dbReference type="eggNOG" id="COG1802">
    <property type="taxonomic scope" value="Bacteria"/>
</dbReference>
<dbReference type="PANTHER" id="PTHR43537:SF24">
    <property type="entry name" value="GLUCONATE OPERON TRANSCRIPTIONAL REPRESSOR"/>
    <property type="match status" value="1"/>
</dbReference>